<dbReference type="Proteomes" id="UP000030019">
    <property type="component" value="Unassembled WGS sequence"/>
</dbReference>
<comment type="caution">
    <text evidence="1">The sequence shown here is derived from an EMBL/GenBank/DDBJ whole genome shotgun (WGS) entry which is preliminary data.</text>
</comment>
<proteinExistence type="predicted"/>
<dbReference type="PATRIC" id="fig|176090.4.peg.1034"/>
<evidence type="ECO:0000313" key="1">
    <source>
        <dbReference type="EMBL" id="KGM37200.1"/>
    </source>
</evidence>
<organism evidence="1 2">
    <name type="scientific">Streptococcus sinensis</name>
    <dbReference type="NCBI Taxonomy" id="176090"/>
    <lineage>
        <taxon>Bacteria</taxon>
        <taxon>Bacillati</taxon>
        <taxon>Bacillota</taxon>
        <taxon>Bacilli</taxon>
        <taxon>Lactobacillales</taxon>
        <taxon>Streptococcaceae</taxon>
        <taxon>Streptococcus</taxon>
    </lineage>
</organism>
<keyword evidence="2" id="KW-1185">Reference proteome</keyword>
<accession>A0A0A0DGJ7</accession>
<gene>
    <name evidence="1" type="ORF">SSIN_1066</name>
</gene>
<dbReference type="eggNOG" id="ENOG502ZETA">
    <property type="taxonomic scope" value="Bacteria"/>
</dbReference>
<dbReference type="STRING" id="176090.SSIN_1066"/>
<evidence type="ECO:0000313" key="2">
    <source>
        <dbReference type="Proteomes" id="UP000030019"/>
    </source>
</evidence>
<reference evidence="1 2" key="1">
    <citation type="submission" date="2014-06" db="EMBL/GenBank/DDBJ databases">
        <authorList>
            <person name="Teng J.L."/>
            <person name="Huang Y."/>
            <person name="Tse H."/>
            <person name="Lau S.K."/>
            <person name="Woo P.C."/>
        </authorList>
    </citation>
    <scope>NUCLEOTIDE SEQUENCE [LARGE SCALE GENOMIC DNA]</scope>
    <source>
        <strain evidence="1 2">HKU4</strain>
    </source>
</reference>
<protein>
    <submittedName>
        <fullName evidence="1">Uncharacterized protein</fullName>
    </submittedName>
</protein>
<sequence length="470" mass="53105">MFRLKTEEERRNREYEVSLVKALKNSYEGIEEIKITNPDYTYPPGSWSCDVDIRFSDKQEIKYRIGHSLEETQNYNGSITNEQDKFLNKRRGETVSEVVVYYSNGEEREKMTYIYTDKELNYLNKYPNVYSVAPDFAKRNGYSVVVSSPDPNPALDALKEVNEIKVDKQEFQVIATKSDPETGFDGMAVAPIINGKPDYKSVAVVAAGTDPNSLVNKFGPLSRDVFTALSPLSPQYEVADKFVKEIMDNPKYEVSQLTGYSQGSYMLKIGAKYHIPTTTFNTWFLYSHFSEAEKEYIQNNPAMFADYRKRHDNVVVYNDGNIPELLNFKSDLTRIYWVDYKGDSHNIYDWVFDPVTGQVIDGKGGKPLTSGVFRAYTNSLRGMSHYRELKGKWASNRISSSEEIYLDAAQGQILSSNMVAAARTGADEVATLAKVAKEEIGALWSKIDFGSYTALSADEVEAIFASQGVT</sequence>
<name>A0A0A0DGJ7_9STRE</name>
<dbReference type="AlphaFoldDB" id="A0A0A0DGJ7"/>
<dbReference type="EMBL" id="JPEN01000063">
    <property type="protein sequence ID" value="KGM37200.1"/>
    <property type="molecule type" value="Genomic_DNA"/>
</dbReference>